<dbReference type="Pfam" id="PF03544">
    <property type="entry name" value="TonB_C"/>
    <property type="match status" value="1"/>
</dbReference>
<evidence type="ECO:0000259" key="7">
    <source>
        <dbReference type="PROSITE" id="PS52015"/>
    </source>
</evidence>
<dbReference type="EMBL" id="JAPDNT010000019">
    <property type="protein sequence ID" value="MCW3476407.1"/>
    <property type="molecule type" value="Genomic_DNA"/>
</dbReference>
<feature type="compositionally biased region" description="Low complexity" evidence="5">
    <location>
        <begin position="140"/>
        <end position="151"/>
    </location>
</feature>
<dbReference type="PRINTS" id="PR01217">
    <property type="entry name" value="PRICHEXTENSN"/>
</dbReference>
<evidence type="ECO:0000256" key="1">
    <source>
        <dbReference type="ARBA" id="ARBA00004167"/>
    </source>
</evidence>
<keyword evidence="3 6" id="KW-1133">Transmembrane helix</keyword>
<proteinExistence type="predicted"/>
<dbReference type="Gene3D" id="3.30.1150.10">
    <property type="match status" value="1"/>
</dbReference>
<dbReference type="NCBIfam" id="TIGR01352">
    <property type="entry name" value="tonB_Cterm"/>
    <property type="match status" value="1"/>
</dbReference>
<organism evidence="8 9">
    <name type="scientific">Limobrevibacterium gyesilva</name>
    <dbReference type="NCBI Taxonomy" id="2991712"/>
    <lineage>
        <taxon>Bacteria</taxon>
        <taxon>Pseudomonadati</taxon>
        <taxon>Pseudomonadota</taxon>
        <taxon>Alphaproteobacteria</taxon>
        <taxon>Acetobacterales</taxon>
        <taxon>Acetobacteraceae</taxon>
        <taxon>Limobrevibacterium</taxon>
    </lineage>
</organism>
<feature type="compositionally biased region" description="Pro residues" evidence="5">
    <location>
        <begin position="113"/>
        <end position="139"/>
    </location>
</feature>
<feature type="compositionally biased region" description="Low complexity" evidence="5">
    <location>
        <begin position="171"/>
        <end position="180"/>
    </location>
</feature>
<keyword evidence="2 6" id="KW-0812">Transmembrane</keyword>
<sequence length="408" mass="42788">MTPIDQIRAAPVAAWAGMPGFAGAPRPLARPRRWRRLIGPMLLVSLLLHLAVVLLFLVAPRPSAPLDSATSSGVIEIVQAPPGELNADAPPAPEPKLATVDREAARPDEPVAEPTPPVPPAEAPVPPSPPVSEAPPPAPAVTAPATAAIESPPLPAPPIETPAPPPPPAPAVEAPAATSPSAVVRLEAPPEELAMASPAVPSFEPRAAPPAPAWAVPTPPIPTPARPAPVPQRAAPRTTGGDGSIATPFRFAWADNPLAARPAPPVDPPRRTGGRNSGAIDMSLGPAARNSRGEPPRSSGDVNSAIHVQGAQLGDDWERALYEWWIRHRYYPTQALTNGEDGVVQVRLVVERSGRVKSVELVGRSGSQWLDMGALAQFRNQTLPPFPLATPEPRADIDITIHYILVRR</sequence>
<comment type="caution">
    <text evidence="8">The sequence shown here is derived from an EMBL/GenBank/DDBJ whole genome shotgun (WGS) entry which is preliminary data.</text>
</comment>
<dbReference type="SUPFAM" id="SSF74653">
    <property type="entry name" value="TolA/TonB C-terminal domain"/>
    <property type="match status" value="1"/>
</dbReference>
<evidence type="ECO:0000313" key="9">
    <source>
        <dbReference type="Proteomes" id="UP001165679"/>
    </source>
</evidence>
<evidence type="ECO:0000256" key="4">
    <source>
        <dbReference type="ARBA" id="ARBA00023136"/>
    </source>
</evidence>
<feature type="compositionally biased region" description="Pro residues" evidence="5">
    <location>
        <begin position="207"/>
        <end position="230"/>
    </location>
</feature>
<comment type="subcellular location">
    <subcellularLocation>
        <location evidence="1">Membrane</location>
        <topology evidence="1">Single-pass membrane protein</topology>
    </subcellularLocation>
</comment>
<feature type="compositionally biased region" description="Pro residues" evidence="5">
    <location>
        <begin position="152"/>
        <end position="170"/>
    </location>
</feature>
<reference evidence="8" key="1">
    <citation type="submission" date="2022-09" db="EMBL/GenBank/DDBJ databases">
        <title>Rhodovastum sp. nov. RN2-1 isolated from soil in Seongnam, South Korea.</title>
        <authorList>
            <person name="Le N.T."/>
        </authorList>
    </citation>
    <scope>NUCLEOTIDE SEQUENCE</scope>
    <source>
        <strain evidence="8">RN2-1</strain>
    </source>
</reference>
<dbReference type="GO" id="GO:0055085">
    <property type="term" value="P:transmembrane transport"/>
    <property type="evidence" value="ECO:0007669"/>
    <property type="project" value="InterPro"/>
</dbReference>
<gene>
    <name evidence="8" type="ORF">OL599_17740</name>
</gene>
<dbReference type="GO" id="GO:0016020">
    <property type="term" value="C:membrane"/>
    <property type="evidence" value="ECO:0007669"/>
    <property type="project" value="UniProtKB-SubCell"/>
</dbReference>
<evidence type="ECO:0000256" key="5">
    <source>
        <dbReference type="SAM" id="MobiDB-lite"/>
    </source>
</evidence>
<feature type="transmembrane region" description="Helical" evidence="6">
    <location>
        <begin position="37"/>
        <end position="59"/>
    </location>
</feature>
<feature type="compositionally biased region" description="Basic and acidic residues" evidence="5">
    <location>
        <begin position="100"/>
        <end position="109"/>
    </location>
</feature>
<accession>A0AA41YPX5</accession>
<evidence type="ECO:0000313" key="8">
    <source>
        <dbReference type="EMBL" id="MCW3476407.1"/>
    </source>
</evidence>
<dbReference type="Proteomes" id="UP001165679">
    <property type="component" value="Unassembled WGS sequence"/>
</dbReference>
<protein>
    <submittedName>
        <fullName evidence="8">Energy transducer TonB</fullName>
    </submittedName>
</protein>
<reference evidence="8" key="2">
    <citation type="submission" date="2022-10" db="EMBL/GenBank/DDBJ databases">
        <authorList>
            <person name="Trinh H.N."/>
        </authorList>
    </citation>
    <scope>NUCLEOTIDE SEQUENCE</scope>
    <source>
        <strain evidence="8">RN2-1</strain>
    </source>
</reference>
<evidence type="ECO:0000256" key="2">
    <source>
        <dbReference type="ARBA" id="ARBA00022692"/>
    </source>
</evidence>
<dbReference type="InterPro" id="IPR006260">
    <property type="entry name" value="TonB/TolA_C"/>
</dbReference>
<evidence type="ECO:0000256" key="6">
    <source>
        <dbReference type="SAM" id="Phobius"/>
    </source>
</evidence>
<feature type="region of interest" description="Disordered" evidence="5">
    <location>
        <begin position="204"/>
        <end position="302"/>
    </location>
</feature>
<keyword evidence="9" id="KW-1185">Reference proteome</keyword>
<dbReference type="InterPro" id="IPR037682">
    <property type="entry name" value="TonB_C"/>
</dbReference>
<dbReference type="AlphaFoldDB" id="A0AA41YPX5"/>
<keyword evidence="4 6" id="KW-0472">Membrane</keyword>
<dbReference type="PROSITE" id="PS52015">
    <property type="entry name" value="TONB_CTD"/>
    <property type="match status" value="1"/>
</dbReference>
<name>A0AA41YPX5_9PROT</name>
<feature type="domain" description="TonB C-terminal" evidence="7">
    <location>
        <begin position="316"/>
        <end position="408"/>
    </location>
</feature>
<evidence type="ECO:0000256" key="3">
    <source>
        <dbReference type="ARBA" id="ARBA00022989"/>
    </source>
</evidence>
<feature type="region of interest" description="Disordered" evidence="5">
    <location>
        <begin position="100"/>
        <end position="180"/>
    </location>
</feature>
<dbReference type="RefSeq" id="WP_264715196.1">
    <property type="nucleotide sequence ID" value="NZ_JAPDNT010000019.1"/>
</dbReference>